<accession>A0A159Z6V1</accession>
<keyword evidence="1" id="KW-0812">Transmembrane</keyword>
<dbReference type="OrthoDB" id="7949130at2"/>
<feature type="transmembrane region" description="Helical" evidence="1">
    <location>
        <begin position="181"/>
        <end position="202"/>
    </location>
</feature>
<reference evidence="2 3" key="1">
    <citation type="submission" date="2015-09" db="EMBL/GenBank/DDBJ databases">
        <title>Complete genome sequence of Defluviimonas alba cai42t isolated from an oilfield in Xinjiang.</title>
        <authorList>
            <person name="Geng S."/>
            <person name="Pan X."/>
            <person name="Wu X."/>
        </authorList>
    </citation>
    <scope>NUCLEOTIDE SEQUENCE [LARGE SCALE GENOMIC DNA]</scope>
    <source>
        <strain evidence="3">cai42</strain>
    </source>
</reference>
<dbReference type="Proteomes" id="UP000076128">
    <property type="component" value="Chromosome"/>
</dbReference>
<protein>
    <submittedName>
        <fullName evidence="2">ExoD protein</fullName>
    </submittedName>
</protein>
<feature type="transmembrane region" description="Helical" evidence="1">
    <location>
        <begin position="138"/>
        <end position="169"/>
    </location>
</feature>
<keyword evidence="3" id="KW-1185">Reference proteome</keyword>
<evidence type="ECO:0000313" key="2">
    <source>
        <dbReference type="EMBL" id="AMY70250.1"/>
    </source>
</evidence>
<dbReference type="PANTHER" id="PTHR41795">
    <property type="entry name" value="EXOPOLYSACCHARIDE SYNTHESIS PROTEIN"/>
    <property type="match status" value="1"/>
</dbReference>
<dbReference type="RefSeq" id="WP_066814428.1">
    <property type="nucleotide sequence ID" value="NZ_CP012661.1"/>
</dbReference>
<dbReference type="InterPro" id="IPR010331">
    <property type="entry name" value="ExoD"/>
</dbReference>
<proteinExistence type="predicted"/>
<dbReference type="PANTHER" id="PTHR41795:SF1">
    <property type="entry name" value="EXOPOLYSACCHARIDE SYNTHESIS PROTEIN"/>
    <property type="match status" value="1"/>
</dbReference>
<name>A0A159Z6V1_9RHOB</name>
<dbReference type="Pfam" id="PF06055">
    <property type="entry name" value="ExoD"/>
    <property type="match status" value="1"/>
</dbReference>
<dbReference type="STRING" id="1335048.AKL17_3016"/>
<keyword evidence="1" id="KW-0472">Membrane</keyword>
<organism evidence="2 3">
    <name type="scientific">Frigidibacter mobilis</name>
    <dbReference type="NCBI Taxonomy" id="1335048"/>
    <lineage>
        <taxon>Bacteria</taxon>
        <taxon>Pseudomonadati</taxon>
        <taxon>Pseudomonadota</taxon>
        <taxon>Alphaproteobacteria</taxon>
        <taxon>Rhodobacterales</taxon>
        <taxon>Paracoccaceae</taxon>
        <taxon>Frigidibacter</taxon>
    </lineage>
</organism>
<gene>
    <name evidence="2" type="ORF">AKL17_3016</name>
</gene>
<dbReference type="EMBL" id="CP012661">
    <property type="protein sequence ID" value="AMY70250.1"/>
    <property type="molecule type" value="Genomic_DNA"/>
</dbReference>
<sequence length="214" mass="22560">MSSQEQFHDTTTSFSASLRATIEGIGGETITLRRLIEAIGEQGLLLLCGIASLPFLLPVSIPGVSTVFGAAIVLAALAITLNRLPWLPRRVLDREMPSDKLRAALGRGLDLVGKVERFVRPRLTGLTRAGMVSRFNGLMLMLAGILLMAPLGLVPFSNTLPAIAVLLLAMGMMQRDGVMVLAGYGFIGLTIGYFAVLALLAVRAGQGLGAVFGG</sequence>
<evidence type="ECO:0000313" key="3">
    <source>
        <dbReference type="Proteomes" id="UP000076128"/>
    </source>
</evidence>
<evidence type="ECO:0000256" key="1">
    <source>
        <dbReference type="SAM" id="Phobius"/>
    </source>
</evidence>
<dbReference type="PIRSF" id="PIRSF033239">
    <property type="entry name" value="ExoD"/>
    <property type="match status" value="1"/>
</dbReference>
<dbReference type="PATRIC" id="fig|1335048.3.peg.3133"/>
<feature type="transmembrane region" description="Helical" evidence="1">
    <location>
        <begin position="67"/>
        <end position="86"/>
    </location>
</feature>
<keyword evidence="1" id="KW-1133">Transmembrane helix</keyword>
<dbReference type="AlphaFoldDB" id="A0A159Z6V1"/>
<dbReference type="KEGG" id="daa:AKL17_3016"/>